<reference evidence="2 3" key="1">
    <citation type="journal article" date="2016" name="Int. J. Mol. Sci.">
        <title>Comparative genomics of the extreme acidophile Acidithiobacillus thiooxidans reveals intraspecific divergence and niche adaptation.</title>
        <authorList>
            <person name="Zhang X."/>
            <person name="Feng X."/>
            <person name="Tao J."/>
            <person name="Ma L."/>
            <person name="Xiao Y."/>
            <person name="Liang Y."/>
            <person name="Liu X."/>
            <person name="Yin H."/>
        </authorList>
    </citation>
    <scope>NUCLEOTIDE SEQUENCE [LARGE SCALE GENOMIC DNA]</scope>
    <source>
        <strain evidence="2 3">A02</strain>
        <strain evidence="1">DXS-W</strain>
    </source>
</reference>
<sequence length="126" mass="13905">MSTDFDQSTAWIRRAQGDMKAFVEGLAARLEGDMPGLVEVERKKDGFFAKTSHVHAITVHTDNNDYLLTHEGAHISTVRAKTVRGVVLKHEDLPLATWLESLVKDLGDLSGEMQGASNTLHDFLMG</sequence>
<evidence type="ECO:0000313" key="2">
    <source>
        <dbReference type="EMBL" id="OCX73447.1"/>
    </source>
</evidence>
<dbReference type="Proteomes" id="UP000095008">
    <property type="component" value="Unassembled WGS sequence"/>
</dbReference>
<gene>
    <name evidence="1" type="ORF">A6M23_13960</name>
    <name evidence="2" type="ORF">A6P07_08575</name>
</gene>
<comment type="caution">
    <text evidence="2">The sequence shown here is derived from an EMBL/GenBank/DDBJ whole genome shotgun (WGS) entry which is preliminary data.</text>
</comment>
<name>A0A1C2IBY4_ACITH</name>
<accession>A0A1C2IBY4</accession>
<evidence type="ECO:0000313" key="1">
    <source>
        <dbReference type="EMBL" id="OCX70501.1"/>
    </source>
</evidence>
<dbReference type="STRING" id="930.GCA_002079865_01627"/>
<dbReference type="EMBL" id="LWSA01000105">
    <property type="protein sequence ID" value="OCX73447.1"/>
    <property type="molecule type" value="Genomic_DNA"/>
</dbReference>
<evidence type="ECO:0000313" key="4">
    <source>
        <dbReference type="Proteomes" id="UP000095008"/>
    </source>
</evidence>
<dbReference type="eggNOG" id="ENOG50339Y8">
    <property type="taxonomic scope" value="Bacteria"/>
</dbReference>
<dbReference type="OrthoDB" id="9152630at2"/>
<dbReference type="AlphaFoldDB" id="A0A1C2IBY4"/>
<dbReference type="RefSeq" id="WP_024894299.1">
    <property type="nucleotide sequence ID" value="NZ_LWRY01000163.1"/>
</dbReference>
<dbReference type="EMBL" id="LWRY01000163">
    <property type="protein sequence ID" value="OCX70501.1"/>
    <property type="molecule type" value="Genomic_DNA"/>
</dbReference>
<proteinExistence type="predicted"/>
<organism evidence="2 3">
    <name type="scientific">Acidithiobacillus thiooxidans</name>
    <name type="common">Thiobacillus thiooxidans</name>
    <dbReference type="NCBI Taxonomy" id="930"/>
    <lineage>
        <taxon>Bacteria</taxon>
        <taxon>Pseudomonadati</taxon>
        <taxon>Pseudomonadota</taxon>
        <taxon>Acidithiobacillia</taxon>
        <taxon>Acidithiobacillales</taxon>
        <taxon>Acidithiobacillaceae</taxon>
        <taxon>Acidithiobacillus</taxon>
    </lineage>
</organism>
<dbReference type="Proteomes" id="UP000094893">
    <property type="component" value="Unassembled WGS sequence"/>
</dbReference>
<keyword evidence="4" id="KW-1185">Reference proteome</keyword>
<protein>
    <submittedName>
        <fullName evidence="2">Uncharacterized protein</fullName>
    </submittedName>
</protein>
<evidence type="ECO:0000313" key="3">
    <source>
        <dbReference type="Proteomes" id="UP000094893"/>
    </source>
</evidence>